<feature type="non-terminal residue" evidence="1">
    <location>
        <position position="252"/>
    </location>
</feature>
<dbReference type="SUPFAM" id="SSF53756">
    <property type="entry name" value="UDP-Glycosyltransferase/glycogen phosphorylase"/>
    <property type="match status" value="1"/>
</dbReference>
<evidence type="ECO:0008006" key="2">
    <source>
        <dbReference type="Google" id="ProtNLM"/>
    </source>
</evidence>
<dbReference type="AlphaFoldDB" id="A0A0F8ZT22"/>
<name>A0A0F8ZT22_9ZZZZ</name>
<reference evidence="1" key="1">
    <citation type="journal article" date="2015" name="Nature">
        <title>Complex archaea that bridge the gap between prokaryotes and eukaryotes.</title>
        <authorList>
            <person name="Spang A."/>
            <person name="Saw J.H."/>
            <person name="Jorgensen S.L."/>
            <person name="Zaremba-Niedzwiedzka K."/>
            <person name="Martijn J."/>
            <person name="Lind A.E."/>
            <person name="van Eijk R."/>
            <person name="Schleper C."/>
            <person name="Guy L."/>
            <person name="Ettema T.J."/>
        </authorList>
    </citation>
    <scope>NUCLEOTIDE SEQUENCE</scope>
</reference>
<comment type="caution">
    <text evidence="1">The sequence shown here is derived from an EMBL/GenBank/DDBJ whole genome shotgun (WGS) entry which is preliminary data.</text>
</comment>
<organism evidence="1">
    <name type="scientific">marine sediment metagenome</name>
    <dbReference type="NCBI Taxonomy" id="412755"/>
    <lineage>
        <taxon>unclassified sequences</taxon>
        <taxon>metagenomes</taxon>
        <taxon>ecological metagenomes</taxon>
    </lineage>
</organism>
<evidence type="ECO:0000313" key="1">
    <source>
        <dbReference type="EMBL" id="KKK69559.1"/>
    </source>
</evidence>
<sequence length="252" mass="29271">MKKKIGIMTSFYEWNHSYSLCSVVESQLVALVKNGYEAVLYVHDNFKDDTLVPKGVEIRKIVPRFTLVDYSGFQEPTEQLQEEAETAYKAFKEHSQDIDVMIEHDMIFQGWFLPYCLAIHKLAQESKIKWYHWIHSVPSGFTDAKYPHNMRFVLPENSKLVYLNNYHLVRAAETYQIFPKDVKVVYNALDPRLFLNLHPLLHSLIDKYGLLEADFIQIYPLSTPRMVAGKGLNTVIDIMGKLKKQGRSVKLV</sequence>
<dbReference type="EMBL" id="LAZR01058590">
    <property type="protein sequence ID" value="KKK69559.1"/>
    <property type="molecule type" value="Genomic_DNA"/>
</dbReference>
<protein>
    <recommendedName>
        <fullName evidence="2">Glycosyltransferase subfamily 4-like N-terminal domain-containing protein</fullName>
    </recommendedName>
</protein>
<accession>A0A0F8ZT22</accession>
<dbReference type="Gene3D" id="3.40.50.2000">
    <property type="entry name" value="Glycogen Phosphorylase B"/>
    <property type="match status" value="2"/>
</dbReference>
<proteinExistence type="predicted"/>
<gene>
    <name evidence="1" type="ORF">LCGC14_2932840</name>
</gene>